<protein>
    <recommendedName>
        <fullName evidence="2">F-box domain-containing protein</fullName>
    </recommendedName>
</protein>
<proteinExistence type="predicted"/>
<dbReference type="PROSITE" id="PS50181">
    <property type="entry name" value="FBOX"/>
    <property type="match status" value="1"/>
</dbReference>
<feature type="region of interest" description="Disordered" evidence="1">
    <location>
        <begin position="216"/>
        <end position="241"/>
    </location>
</feature>
<evidence type="ECO:0000313" key="3">
    <source>
        <dbReference type="EMBL" id="KAJ7647872.1"/>
    </source>
</evidence>
<dbReference type="AlphaFoldDB" id="A0AAD7CGG0"/>
<sequence length="241" mass="26371">MASAALPAAGPETLAWVFEAETPLEPSDVPREVLDYNEPAELNAPSIYDFISRGISHGTRLDSKIAALRAALKETIAERDLFNVEIMKHRSALRAALSPLRHLPTEILSAIFALVGPVENLLESGTSGPWCVSAVCSRWRAIALSLPSLWTDVSLDFRADDVDIDRIDFGRRLPKLELHLERSGHLPLAIEYYCYSDGDPCVFSSGVGRSPCPQPTLQSMGEPLHGRPRTFIPGAHSDSET</sequence>
<dbReference type="Pfam" id="PF12937">
    <property type="entry name" value="F-box-like"/>
    <property type="match status" value="1"/>
</dbReference>
<dbReference type="SUPFAM" id="SSF81383">
    <property type="entry name" value="F-box domain"/>
    <property type="match status" value="1"/>
</dbReference>
<dbReference type="InterPro" id="IPR036047">
    <property type="entry name" value="F-box-like_dom_sf"/>
</dbReference>
<dbReference type="InterPro" id="IPR001810">
    <property type="entry name" value="F-box_dom"/>
</dbReference>
<dbReference type="Gene3D" id="1.20.1280.50">
    <property type="match status" value="1"/>
</dbReference>
<reference evidence="3" key="1">
    <citation type="submission" date="2023-03" db="EMBL/GenBank/DDBJ databases">
        <title>Massive genome expansion in bonnet fungi (Mycena s.s.) driven by repeated elements and novel gene families across ecological guilds.</title>
        <authorList>
            <consortium name="Lawrence Berkeley National Laboratory"/>
            <person name="Harder C.B."/>
            <person name="Miyauchi S."/>
            <person name="Viragh M."/>
            <person name="Kuo A."/>
            <person name="Thoen E."/>
            <person name="Andreopoulos B."/>
            <person name="Lu D."/>
            <person name="Skrede I."/>
            <person name="Drula E."/>
            <person name="Henrissat B."/>
            <person name="Morin E."/>
            <person name="Kohler A."/>
            <person name="Barry K."/>
            <person name="LaButti K."/>
            <person name="Morin E."/>
            <person name="Salamov A."/>
            <person name="Lipzen A."/>
            <person name="Mereny Z."/>
            <person name="Hegedus B."/>
            <person name="Baldrian P."/>
            <person name="Stursova M."/>
            <person name="Weitz H."/>
            <person name="Taylor A."/>
            <person name="Grigoriev I.V."/>
            <person name="Nagy L.G."/>
            <person name="Martin F."/>
            <person name="Kauserud H."/>
        </authorList>
    </citation>
    <scope>NUCLEOTIDE SEQUENCE</scope>
    <source>
        <strain evidence="3">9284</strain>
    </source>
</reference>
<feature type="domain" description="F-box" evidence="2">
    <location>
        <begin position="97"/>
        <end position="153"/>
    </location>
</feature>
<accession>A0AAD7CGG0</accession>
<keyword evidence="4" id="KW-1185">Reference proteome</keyword>
<gene>
    <name evidence="3" type="ORF">FB45DRAFT_210347</name>
</gene>
<evidence type="ECO:0000313" key="4">
    <source>
        <dbReference type="Proteomes" id="UP001221142"/>
    </source>
</evidence>
<dbReference type="EMBL" id="JARKIF010000002">
    <property type="protein sequence ID" value="KAJ7647872.1"/>
    <property type="molecule type" value="Genomic_DNA"/>
</dbReference>
<evidence type="ECO:0000259" key="2">
    <source>
        <dbReference type="PROSITE" id="PS50181"/>
    </source>
</evidence>
<name>A0AAD7CGG0_9AGAR</name>
<comment type="caution">
    <text evidence="3">The sequence shown here is derived from an EMBL/GenBank/DDBJ whole genome shotgun (WGS) entry which is preliminary data.</text>
</comment>
<dbReference type="Proteomes" id="UP001221142">
    <property type="component" value="Unassembled WGS sequence"/>
</dbReference>
<evidence type="ECO:0000256" key="1">
    <source>
        <dbReference type="SAM" id="MobiDB-lite"/>
    </source>
</evidence>
<organism evidence="3 4">
    <name type="scientific">Roridomyces roridus</name>
    <dbReference type="NCBI Taxonomy" id="1738132"/>
    <lineage>
        <taxon>Eukaryota</taxon>
        <taxon>Fungi</taxon>
        <taxon>Dikarya</taxon>
        <taxon>Basidiomycota</taxon>
        <taxon>Agaricomycotina</taxon>
        <taxon>Agaricomycetes</taxon>
        <taxon>Agaricomycetidae</taxon>
        <taxon>Agaricales</taxon>
        <taxon>Marasmiineae</taxon>
        <taxon>Mycenaceae</taxon>
        <taxon>Roridomyces</taxon>
    </lineage>
</organism>